<dbReference type="GO" id="GO:0006508">
    <property type="term" value="P:proteolysis"/>
    <property type="evidence" value="ECO:0007669"/>
    <property type="project" value="InterPro"/>
</dbReference>
<dbReference type="GeneID" id="43644381"/>
<keyword evidence="5" id="KW-1185">Reference proteome</keyword>
<dbReference type="AlphaFoldDB" id="A0A5N6SNK6"/>
<dbReference type="SUPFAM" id="SSF50630">
    <property type="entry name" value="Acid proteases"/>
    <property type="match status" value="1"/>
</dbReference>
<dbReference type="Pfam" id="PF00026">
    <property type="entry name" value="Asp"/>
    <property type="match status" value="1"/>
</dbReference>
<dbReference type="InterPro" id="IPR021109">
    <property type="entry name" value="Peptidase_aspartic_dom_sf"/>
</dbReference>
<dbReference type="EMBL" id="ML743585">
    <property type="protein sequence ID" value="KAE8136262.1"/>
    <property type="molecule type" value="Genomic_DNA"/>
</dbReference>
<organism evidence="4 5">
    <name type="scientific">Aspergillus pseudotamarii</name>
    <dbReference type="NCBI Taxonomy" id="132259"/>
    <lineage>
        <taxon>Eukaryota</taxon>
        <taxon>Fungi</taxon>
        <taxon>Dikarya</taxon>
        <taxon>Ascomycota</taxon>
        <taxon>Pezizomycotina</taxon>
        <taxon>Eurotiomycetes</taxon>
        <taxon>Eurotiomycetidae</taxon>
        <taxon>Eurotiales</taxon>
        <taxon>Aspergillaceae</taxon>
        <taxon>Aspergillus</taxon>
        <taxon>Aspergillus subgen. Circumdati</taxon>
    </lineage>
</organism>
<proteinExistence type="inferred from homology"/>
<dbReference type="Proteomes" id="UP000325672">
    <property type="component" value="Unassembled WGS sequence"/>
</dbReference>
<dbReference type="InterPro" id="IPR001461">
    <property type="entry name" value="Aspartic_peptidase_A1"/>
</dbReference>
<keyword evidence="2" id="KW-0378">Hydrolase</keyword>
<comment type="similarity">
    <text evidence="1">Belongs to the peptidase A1 family.</text>
</comment>
<evidence type="ECO:0000256" key="2">
    <source>
        <dbReference type="ARBA" id="ARBA00022801"/>
    </source>
</evidence>
<reference evidence="4 5" key="1">
    <citation type="submission" date="2019-04" db="EMBL/GenBank/DDBJ databases">
        <title>Friends and foes A comparative genomics study of 23 Aspergillus species from section Flavi.</title>
        <authorList>
            <consortium name="DOE Joint Genome Institute"/>
            <person name="Kjaerbolling I."/>
            <person name="Vesth T."/>
            <person name="Frisvad J.C."/>
            <person name="Nybo J.L."/>
            <person name="Theobald S."/>
            <person name="Kildgaard S."/>
            <person name="Isbrandt T."/>
            <person name="Kuo A."/>
            <person name="Sato A."/>
            <person name="Lyhne E.K."/>
            <person name="Kogle M.E."/>
            <person name="Wiebenga A."/>
            <person name="Kun R.S."/>
            <person name="Lubbers R.J."/>
            <person name="Makela M.R."/>
            <person name="Barry K."/>
            <person name="Chovatia M."/>
            <person name="Clum A."/>
            <person name="Daum C."/>
            <person name="Haridas S."/>
            <person name="He G."/>
            <person name="LaButti K."/>
            <person name="Lipzen A."/>
            <person name="Mondo S."/>
            <person name="Riley R."/>
            <person name="Salamov A."/>
            <person name="Simmons B.A."/>
            <person name="Magnuson J.K."/>
            <person name="Henrissat B."/>
            <person name="Mortensen U.H."/>
            <person name="Larsen T.O."/>
            <person name="Devries R.P."/>
            <person name="Grigoriev I.V."/>
            <person name="Machida M."/>
            <person name="Baker S.E."/>
            <person name="Andersen M.R."/>
        </authorList>
    </citation>
    <scope>NUCLEOTIDE SEQUENCE [LARGE SCALE GENOMIC DNA]</scope>
    <source>
        <strain evidence="4 5">CBS 117625</strain>
    </source>
</reference>
<accession>A0A5N6SNK6</accession>
<gene>
    <name evidence="4" type="ORF">BDV38DRAFT_284016</name>
</gene>
<dbReference type="Gene3D" id="2.40.70.10">
    <property type="entry name" value="Acid Proteases"/>
    <property type="match status" value="2"/>
</dbReference>
<dbReference type="PROSITE" id="PS51767">
    <property type="entry name" value="PEPTIDASE_A1"/>
    <property type="match status" value="1"/>
</dbReference>
<evidence type="ECO:0000313" key="5">
    <source>
        <dbReference type="Proteomes" id="UP000325672"/>
    </source>
</evidence>
<dbReference type="OrthoDB" id="771136at2759"/>
<dbReference type="RefSeq" id="XP_031912325.1">
    <property type="nucleotide sequence ID" value="XM_032060171.1"/>
</dbReference>
<feature type="domain" description="Peptidase A1" evidence="3">
    <location>
        <begin position="1"/>
        <end position="325"/>
    </location>
</feature>
<name>A0A5N6SNK6_ASPPS</name>
<dbReference type="InterPro" id="IPR033121">
    <property type="entry name" value="PEPTIDASE_A1"/>
</dbReference>
<protein>
    <submittedName>
        <fullName evidence="4">Aspartic peptidase domain-containing protein</fullName>
    </submittedName>
</protein>
<sequence length="325" mass="35073">MSDNDELAKNIEKGIFDGYNASASTSSRPVKKNATVDGFDQDEVIMSDTMIIGDVELEAIKFATLREKAAIGDTLGLGYSNGNPEFISVTQALVDAKAIQPPAFSMWMEENHDQTNVPGAIFFGGVNKAKYVDKLHTLPVISPPDLNKLFRVNLSRLSVGTDSTTKSISPDSFSTGAVFSSATDFIGFPEAITQDLFSQLNVTGFYENGQPMFLVTSHPRTNCKELGGVIIGANLLKLVYTVFDMGNDEVSLAQRRWENAPDGNIEIKSGKDGVPDRTTQETDMADTADKPEKIYESTGSNLESSNGMKAVIAAGAVLFVAMIWG</sequence>
<evidence type="ECO:0000259" key="3">
    <source>
        <dbReference type="PROSITE" id="PS51767"/>
    </source>
</evidence>
<evidence type="ECO:0000256" key="1">
    <source>
        <dbReference type="ARBA" id="ARBA00007447"/>
    </source>
</evidence>
<dbReference type="PANTHER" id="PTHR47966:SF51">
    <property type="entry name" value="BETA-SITE APP-CLEAVING ENZYME, ISOFORM A-RELATED"/>
    <property type="match status" value="1"/>
</dbReference>
<evidence type="ECO:0000313" key="4">
    <source>
        <dbReference type="EMBL" id="KAE8136262.1"/>
    </source>
</evidence>
<dbReference type="PANTHER" id="PTHR47966">
    <property type="entry name" value="BETA-SITE APP-CLEAVING ENZYME, ISOFORM A-RELATED"/>
    <property type="match status" value="1"/>
</dbReference>
<dbReference type="GO" id="GO:0004190">
    <property type="term" value="F:aspartic-type endopeptidase activity"/>
    <property type="evidence" value="ECO:0007669"/>
    <property type="project" value="InterPro"/>
</dbReference>